<evidence type="ECO:0000256" key="8">
    <source>
        <dbReference type="ARBA" id="ARBA00022840"/>
    </source>
</evidence>
<keyword evidence="11 12" id="KW-0472">Membrane</keyword>
<evidence type="ECO:0000256" key="2">
    <source>
        <dbReference type="ARBA" id="ARBA00022475"/>
    </source>
</evidence>
<keyword evidence="10" id="KW-0902">Two-component regulatory system</keyword>
<evidence type="ECO:0000256" key="6">
    <source>
        <dbReference type="ARBA" id="ARBA00022741"/>
    </source>
</evidence>
<feature type="transmembrane region" description="Helical" evidence="12">
    <location>
        <begin position="304"/>
        <end position="326"/>
    </location>
</feature>
<evidence type="ECO:0000256" key="5">
    <source>
        <dbReference type="ARBA" id="ARBA00022692"/>
    </source>
</evidence>
<comment type="caution">
    <text evidence="14">The sequence shown here is derived from an EMBL/GenBank/DDBJ whole genome shotgun (WGS) entry which is preliminary data.</text>
</comment>
<keyword evidence="8" id="KW-0067">ATP-binding</keyword>
<protein>
    <submittedName>
        <fullName evidence="14">Sensor histidine kinase</fullName>
        <ecNumber evidence="14">2.7.13.3</ecNumber>
    </submittedName>
</protein>
<dbReference type="Pfam" id="PF00672">
    <property type="entry name" value="HAMP"/>
    <property type="match status" value="1"/>
</dbReference>
<reference evidence="15" key="1">
    <citation type="journal article" date="2019" name="Int. J. Syst. Evol. Microbiol.">
        <title>The Global Catalogue of Microorganisms (GCM) 10K type strain sequencing project: providing services to taxonomists for standard genome sequencing and annotation.</title>
        <authorList>
            <consortium name="The Broad Institute Genomics Platform"/>
            <consortium name="The Broad Institute Genome Sequencing Center for Infectious Disease"/>
            <person name="Wu L."/>
            <person name="Ma J."/>
        </authorList>
    </citation>
    <scope>NUCLEOTIDE SEQUENCE [LARGE SCALE GENOMIC DNA]</scope>
    <source>
        <strain evidence="15">PCU 280</strain>
    </source>
</reference>
<dbReference type="Proteomes" id="UP001596233">
    <property type="component" value="Unassembled WGS sequence"/>
</dbReference>
<evidence type="ECO:0000256" key="12">
    <source>
        <dbReference type="SAM" id="Phobius"/>
    </source>
</evidence>
<accession>A0ABW1V2Y6</accession>
<dbReference type="Gene3D" id="3.30.565.10">
    <property type="entry name" value="Histidine kinase-like ATPase, C-terminal domain"/>
    <property type="match status" value="1"/>
</dbReference>
<dbReference type="InterPro" id="IPR003594">
    <property type="entry name" value="HATPase_dom"/>
</dbReference>
<feature type="domain" description="HAMP" evidence="13">
    <location>
        <begin position="329"/>
        <end position="381"/>
    </location>
</feature>
<evidence type="ECO:0000256" key="1">
    <source>
        <dbReference type="ARBA" id="ARBA00004651"/>
    </source>
</evidence>
<sequence>MKLRRLADKLKYHDLFIKMFSITLISIVTVALLTWIVMIRMSEQVFMDTFSITNSKILTQIQTSMENLNYAVAMTASNANTNGEIKRFLTYGQSTTIEELNTHYKVAQEMKRIQSTVASYPIAMIITGLNGNRHATDTTIWPPTYTGLDTHPITKQTLLEPRRLHYQLDHHTLDQHANQEAVVVASKALIEQVSGEPYGVLYFAMKESEFKKNYNGFTSKGNDLLLIDGSSGEVVSSNLTEMLGKVEPELLHHAIALNEPSETSAYFNIEWQNRPHVIISTYMPNYDLYLVNLIDKRAVLSQMLNFKTVALICIAIVFLSLVIVFITSRRITRSLTLLARQMSRVTNRNFGNYITVKGSNEIVEVGKAYNLMLDELNEYIMELLKTQKEQRNAELSALQMQINPHFLYNTLASIKILVQQGNKEKATATIHALIELLQNTISNASETITVEQELANLKNYVFINHVRYGESIYVSYFIDEQCYSLQLPKLIIQPFIENAFFHAFQGRSEGYIYVMISKSGSNLVCEIVDNGVGFELEHIKQRGQAKASSHFFSGIGIRNVNDRLELLYGEGYGVNITSKRGEGTRIVITIPIAAAKENTKL</sequence>
<comment type="subcellular location">
    <subcellularLocation>
        <location evidence="1">Cell membrane</location>
        <topology evidence="1">Multi-pass membrane protein</topology>
    </subcellularLocation>
</comment>
<dbReference type="Gene3D" id="6.10.340.10">
    <property type="match status" value="1"/>
</dbReference>
<keyword evidence="6" id="KW-0547">Nucleotide-binding</keyword>
<gene>
    <name evidence="14" type="ORF">ACFP56_06340</name>
</gene>
<dbReference type="PANTHER" id="PTHR34220:SF11">
    <property type="entry name" value="SENSOR PROTEIN KINASE HPTS"/>
    <property type="match status" value="1"/>
</dbReference>
<dbReference type="SUPFAM" id="SSF55874">
    <property type="entry name" value="ATPase domain of HSP90 chaperone/DNA topoisomerase II/histidine kinase"/>
    <property type="match status" value="1"/>
</dbReference>
<evidence type="ECO:0000256" key="9">
    <source>
        <dbReference type="ARBA" id="ARBA00022989"/>
    </source>
</evidence>
<proteinExistence type="predicted"/>
<dbReference type="Pfam" id="PF02518">
    <property type="entry name" value="HATPase_c"/>
    <property type="match status" value="1"/>
</dbReference>
<dbReference type="RefSeq" id="WP_379232386.1">
    <property type="nucleotide sequence ID" value="NZ_JBHSTE010000002.1"/>
</dbReference>
<evidence type="ECO:0000256" key="7">
    <source>
        <dbReference type="ARBA" id="ARBA00022777"/>
    </source>
</evidence>
<evidence type="ECO:0000256" key="4">
    <source>
        <dbReference type="ARBA" id="ARBA00022679"/>
    </source>
</evidence>
<evidence type="ECO:0000313" key="14">
    <source>
        <dbReference type="EMBL" id="MFC6332236.1"/>
    </source>
</evidence>
<evidence type="ECO:0000313" key="15">
    <source>
        <dbReference type="Proteomes" id="UP001596233"/>
    </source>
</evidence>
<dbReference type="EMBL" id="JBHSTE010000002">
    <property type="protein sequence ID" value="MFC6332236.1"/>
    <property type="molecule type" value="Genomic_DNA"/>
</dbReference>
<keyword evidence="15" id="KW-1185">Reference proteome</keyword>
<keyword evidence="9 12" id="KW-1133">Transmembrane helix</keyword>
<organism evidence="14 15">
    <name type="scientific">Paenibacillus septentrionalis</name>
    <dbReference type="NCBI Taxonomy" id="429342"/>
    <lineage>
        <taxon>Bacteria</taxon>
        <taxon>Bacillati</taxon>
        <taxon>Bacillota</taxon>
        <taxon>Bacilli</taxon>
        <taxon>Bacillales</taxon>
        <taxon>Paenibacillaceae</taxon>
        <taxon>Paenibacillus</taxon>
    </lineage>
</organism>
<evidence type="ECO:0000256" key="3">
    <source>
        <dbReference type="ARBA" id="ARBA00022553"/>
    </source>
</evidence>
<dbReference type="GO" id="GO:0004673">
    <property type="term" value="F:protein histidine kinase activity"/>
    <property type="evidence" value="ECO:0007669"/>
    <property type="project" value="UniProtKB-EC"/>
</dbReference>
<evidence type="ECO:0000259" key="13">
    <source>
        <dbReference type="PROSITE" id="PS50885"/>
    </source>
</evidence>
<dbReference type="SUPFAM" id="SSF158472">
    <property type="entry name" value="HAMP domain-like"/>
    <property type="match status" value="1"/>
</dbReference>
<dbReference type="InterPro" id="IPR003660">
    <property type="entry name" value="HAMP_dom"/>
</dbReference>
<dbReference type="Pfam" id="PF06580">
    <property type="entry name" value="His_kinase"/>
    <property type="match status" value="1"/>
</dbReference>
<dbReference type="InterPro" id="IPR050640">
    <property type="entry name" value="Bact_2-comp_sensor_kinase"/>
</dbReference>
<keyword evidence="3" id="KW-0597">Phosphoprotein</keyword>
<dbReference type="InterPro" id="IPR010559">
    <property type="entry name" value="Sig_transdc_His_kin_internal"/>
</dbReference>
<name>A0ABW1V2Y6_9BACL</name>
<keyword evidence="4 14" id="KW-0808">Transferase</keyword>
<evidence type="ECO:0000256" key="10">
    <source>
        <dbReference type="ARBA" id="ARBA00023012"/>
    </source>
</evidence>
<dbReference type="SMART" id="SM00304">
    <property type="entry name" value="HAMP"/>
    <property type="match status" value="1"/>
</dbReference>
<keyword evidence="5 12" id="KW-0812">Transmembrane</keyword>
<dbReference type="EC" id="2.7.13.3" evidence="14"/>
<dbReference type="SMART" id="SM00387">
    <property type="entry name" value="HATPase_c"/>
    <property type="match status" value="1"/>
</dbReference>
<dbReference type="CDD" id="cd06225">
    <property type="entry name" value="HAMP"/>
    <property type="match status" value="1"/>
</dbReference>
<dbReference type="PROSITE" id="PS50885">
    <property type="entry name" value="HAMP"/>
    <property type="match status" value="1"/>
</dbReference>
<feature type="transmembrane region" description="Helical" evidence="12">
    <location>
        <begin position="15"/>
        <end position="37"/>
    </location>
</feature>
<dbReference type="InterPro" id="IPR036890">
    <property type="entry name" value="HATPase_C_sf"/>
</dbReference>
<keyword evidence="2" id="KW-1003">Cell membrane</keyword>
<keyword evidence="7 14" id="KW-0418">Kinase</keyword>
<evidence type="ECO:0000256" key="11">
    <source>
        <dbReference type="ARBA" id="ARBA00023136"/>
    </source>
</evidence>
<dbReference type="PANTHER" id="PTHR34220">
    <property type="entry name" value="SENSOR HISTIDINE KINASE YPDA"/>
    <property type="match status" value="1"/>
</dbReference>